<feature type="transmembrane region" description="Helical" evidence="2">
    <location>
        <begin position="383"/>
        <end position="404"/>
    </location>
</feature>
<comment type="similarity">
    <text evidence="1">Belongs to the histidine acid phosphatase family.</text>
</comment>
<dbReference type="Pfam" id="PF00328">
    <property type="entry name" value="His_Phos_2"/>
    <property type="match status" value="1"/>
</dbReference>
<evidence type="ECO:0000313" key="3">
    <source>
        <dbReference type="EMBL" id="CED84979.1"/>
    </source>
</evidence>
<dbReference type="PANTHER" id="PTHR11567">
    <property type="entry name" value="ACID PHOSPHATASE-RELATED"/>
    <property type="match status" value="1"/>
</dbReference>
<keyword evidence="2" id="KW-1133">Transmembrane helix</keyword>
<organism evidence="3">
    <name type="scientific">Phaffia rhodozyma</name>
    <name type="common">Yeast</name>
    <name type="synonym">Xanthophyllomyces dendrorhous</name>
    <dbReference type="NCBI Taxonomy" id="264483"/>
    <lineage>
        <taxon>Eukaryota</taxon>
        <taxon>Fungi</taxon>
        <taxon>Dikarya</taxon>
        <taxon>Basidiomycota</taxon>
        <taxon>Agaricomycotina</taxon>
        <taxon>Tremellomycetes</taxon>
        <taxon>Cystofilobasidiales</taxon>
        <taxon>Mrakiaceae</taxon>
        <taxon>Phaffia</taxon>
    </lineage>
</organism>
<evidence type="ECO:0000256" key="2">
    <source>
        <dbReference type="SAM" id="Phobius"/>
    </source>
</evidence>
<dbReference type="Gene3D" id="3.40.50.1240">
    <property type="entry name" value="Phosphoglycerate mutase-like"/>
    <property type="match status" value="1"/>
</dbReference>
<dbReference type="InterPro" id="IPR000560">
    <property type="entry name" value="His_Pase_clade-2"/>
</dbReference>
<keyword evidence="2" id="KW-0472">Membrane</keyword>
<dbReference type="GO" id="GO:0016791">
    <property type="term" value="F:phosphatase activity"/>
    <property type="evidence" value="ECO:0007669"/>
    <property type="project" value="TreeGrafter"/>
</dbReference>
<accession>A0A0F7SW36</accession>
<dbReference type="AlphaFoldDB" id="A0A0F7SW36"/>
<protein>
    <submittedName>
        <fullName evidence="3">Lysosomal &amp; prostatic acid phosphatases</fullName>
    </submittedName>
</protein>
<dbReference type="EMBL" id="LN483332">
    <property type="protein sequence ID" value="CED84979.1"/>
    <property type="molecule type" value="Genomic_DNA"/>
</dbReference>
<dbReference type="SUPFAM" id="SSF53254">
    <property type="entry name" value="Phosphoglycerate mutase-like"/>
    <property type="match status" value="1"/>
</dbReference>
<name>A0A0F7SW36_PHARH</name>
<proteinExistence type="inferred from homology"/>
<keyword evidence="2" id="KW-0812">Transmembrane</keyword>
<dbReference type="PANTHER" id="PTHR11567:SF142">
    <property type="entry name" value="PHOSPHOGLYCERATE MUTASE-LIKE PROTEIN"/>
    <property type="match status" value="1"/>
</dbReference>
<sequence length="442" mass="48247">MVAYTASDTTITALGEQQHFQSGSALRNRYANSSSAYAIQGLDWPLPNLKEIDAKADSSEGQVILDSAYAFFQGFYPASSYQNTTLANGTTIFSPLGGYTYIPVESVEFADDVSFEAYSDCPNFTARNTAIYNSTGFKAVAANNSDFLKSLAPLVGERNVTLSNMWNIFDYMNVNYIHNATFYNLISLETMKQARALANYHEWSVFTDPSPSGIGNVAGRALLPNILNGVQDVADATNTLKMVYLGASYKPFLSFFNMTEVDNHNIVDYASVMTLEVWNSTTGAQTVRMNFRNGSSTRDDGSDLVQMSMFNQSEIPLDTFLDTLTPYALTEVAWCNACGNNSTHSCDIYAEISKLNSTLSSLANSTSYASITSTDGKQHVSPVVAGVIGAMLAWVVAALAFVLWEAYKRKTVPRGWSRNGRATDSAYQLHTTSRAGSFTSAK</sequence>
<dbReference type="InterPro" id="IPR050645">
    <property type="entry name" value="Histidine_acid_phosphatase"/>
</dbReference>
<dbReference type="InterPro" id="IPR029033">
    <property type="entry name" value="His_PPase_superfam"/>
</dbReference>
<reference evidence="3" key="1">
    <citation type="submission" date="2014-08" db="EMBL/GenBank/DDBJ databases">
        <authorList>
            <person name="Sharma Rahul"/>
            <person name="Thines Marco"/>
        </authorList>
    </citation>
    <scope>NUCLEOTIDE SEQUENCE</scope>
</reference>
<evidence type="ECO:0000256" key="1">
    <source>
        <dbReference type="ARBA" id="ARBA00005375"/>
    </source>
</evidence>